<dbReference type="AlphaFoldDB" id="A0A3N6LWG5"/>
<feature type="transmembrane region" description="Helical" evidence="1">
    <location>
        <begin position="37"/>
        <end position="59"/>
    </location>
</feature>
<dbReference type="Proteomes" id="UP000273828">
    <property type="component" value="Unassembled WGS sequence"/>
</dbReference>
<keyword evidence="1" id="KW-0472">Membrane</keyword>
<proteinExistence type="predicted"/>
<evidence type="ECO:0000313" key="3">
    <source>
        <dbReference type="Proteomes" id="UP000273828"/>
    </source>
</evidence>
<sequence>MRLALVLPHFVLISTIGTVAGTGLVWLNHYWSLTARIHQTILSILGIGFTWQLFVLGFLG</sequence>
<reference evidence="2 3" key="1">
    <citation type="submission" date="2018-10" db="EMBL/GenBank/DDBJ databases">
        <title>Natrarchaeobius chitinivorans gen. nov., sp. nov., and Natrarchaeobius haloalkaliphilus sp. nov., alkaliphilic, chitin-utilizing haloarchaea from hypersaline alkaline lakes.</title>
        <authorList>
            <person name="Sorokin D.Y."/>
            <person name="Elcheninov A.G."/>
            <person name="Kostrikina N.A."/>
            <person name="Bale N.J."/>
            <person name="Sinninghe Damste J.S."/>
            <person name="Khijniak T.V."/>
            <person name="Kublanov I.V."/>
            <person name="Toshchakov S.V."/>
        </authorList>
    </citation>
    <scope>NUCLEOTIDE SEQUENCE [LARGE SCALE GENOMIC DNA]</scope>
    <source>
        <strain evidence="2 3">AArcht-Sl</strain>
    </source>
</reference>
<keyword evidence="1" id="KW-1133">Transmembrane helix</keyword>
<evidence type="ECO:0000313" key="2">
    <source>
        <dbReference type="EMBL" id="RQG93197.1"/>
    </source>
</evidence>
<dbReference type="EMBL" id="REFY01000001">
    <property type="protein sequence ID" value="RQG93197.1"/>
    <property type="molecule type" value="Genomic_DNA"/>
</dbReference>
<accession>A0A3N6LWG5</accession>
<name>A0A3N6LWG5_9EURY</name>
<keyword evidence="3" id="KW-1185">Reference proteome</keyword>
<organism evidence="2 3">
    <name type="scientific">Natrarchaeobius halalkaliphilus</name>
    <dbReference type="NCBI Taxonomy" id="1679091"/>
    <lineage>
        <taxon>Archaea</taxon>
        <taxon>Methanobacteriati</taxon>
        <taxon>Methanobacteriota</taxon>
        <taxon>Stenosarchaea group</taxon>
        <taxon>Halobacteria</taxon>
        <taxon>Halobacteriales</taxon>
        <taxon>Natrialbaceae</taxon>
        <taxon>Natrarchaeobius</taxon>
    </lineage>
</organism>
<keyword evidence="1" id="KW-0812">Transmembrane</keyword>
<gene>
    <name evidence="2" type="ORF">EA462_03085</name>
</gene>
<comment type="caution">
    <text evidence="2">The sequence shown here is derived from an EMBL/GenBank/DDBJ whole genome shotgun (WGS) entry which is preliminary data.</text>
</comment>
<protein>
    <submittedName>
        <fullName evidence="2">Uncharacterized protein</fullName>
    </submittedName>
</protein>
<evidence type="ECO:0000256" key="1">
    <source>
        <dbReference type="SAM" id="Phobius"/>
    </source>
</evidence>